<feature type="region of interest" description="Disordered" evidence="2">
    <location>
        <begin position="1"/>
        <end position="136"/>
    </location>
</feature>
<accession>A0ABD1F7P3</accession>
<comment type="caution">
    <text evidence="3">The sequence shown here is derived from an EMBL/GenBank/DDBJ whole genome shotgun (WGS) entry which is preliminary data.</text>
</comment>
<dbReference type="EMBL" id="JBDJPC010000002">
    <property type="protein sequence ID" value="KAL1513019.1"/>
    <property type="molecule type" value="Genomic_DNA"/>
</dbReference>
<evidence type="ECO:0000256" key="1">
    <source>
        <dbReference type="ARBA" id="ARBA00005361"/>
    </source>
</evidence>
<evidence type="ECO:0000256" key="2">
    <source>
        <dbReference type="SAM" id="MobiDB-lite"/>
    </source>
</evidence>
<sequence length="329" mass="37542">MSELEETAPTPQETQPISEPPEESPPSNASLLNGSPYVETTKEESEYEETSKTEEQQSSKVEFEQAESENELLSKTENEKSVESAEIPKVEDQLESDEIKQPSIEEKSHEALQLFTREKSGEMDGERARKYSKTSSKRLSIDVAPKEFIADVFEPRRPSQGSDRRRSSGHRGSLSEMKLKKFGGLTSKAKIVLGSIVDIKSNALETYDRKAAKYQNTYKLESNNPFNSEKVDKILKEVMEEVMENLQYDPDKCVSVARFASSQIRNKVKQLEFHRYKLVCIVSIGEKNSQDVYATCRFLWDPEKDGYSFYAIENSNVYAIAYCFGLYYE</sequence>
<dbReference type="Gene3D" id="3.30.1140.40">
    <property type="entry name" value="Tctex-1"/>
    <property type="match status" value="1"/>
</dbReference>
<protein>
    <submittedName>
        <fullName evidence="3">Uncharacterized protein</fullName>
    </submittedName>
</protein>
<evidence type="ECO:0000313" key="4">
    <source>
        <dbReference type="Proteomes" id="UP001566132"/>
    </source>
</evidence>
<dbReference type="PANTHER" id="PTHR21255">
    <property type="entry name" value="T-COMPLEX-ASSOCIATED-TESTIS-EXPRESSED 1/ DYNEIN LIGHT CHAIN"/>
    <property type="match status" value="1"/>
</dbReference>
<dbReference type="InterPro" id="IPR005334">
    <property type="entry name" value="Tctex-1-like"/>
</dbReference>
<dbReference type="InterPro" id="IPR038586">
    <property type="entry name" value="Tctex-1-like_sf"/>
</dbReference>
<keyword evidence="4" id="KW-1185">Reference proteome</keyword>
<proteinExistence type="inferred from homology"/>
<feature type="region of interest" description="Disordered" evidence="2">
    <location>
        <begin position="151"/>
        <end position="175"/>
    </location>
</feature>
<gene>
    <name evidence="3" type="ORF">ABEB36_002504</name>
</gene>
<feature type="compositionally biased region" description="Basic and acidic residues" evidence="2">
    <location>
        <begin position="40"/>
        <end position="63"/>
    </location>
</feature>
<dbReference type="AlphaFoldDB" id="A0ABD1F7P3"/>
<comment type="similarity">
    <text evidence="1">Belongs to the dynein light chain Tctex-type family.</text>
</comment>
<feature type="compositionally biased region" description="Basic and acidic residues" evidence="2">
    <location>
        <begin position="151"/>
        <end position="166"/>
    </location>
</feature>
<dbReference type="PANTHER" id="PTHR21255:SF65">
    <property type="entry name" value="TCTEX1 DOMAIN-CONTAINING PROTEIN 2"/>
    <property type="match status" value="1"/>
</dbReference>
<name>A0ABD1F7P3_HYPHA</name>
<dbReference type="Pfam" id="PF03645">
    <property type="entry name" value="Tctex-1"/>
    <property type="match status" value="1"/>
</dbReference>
<feature type="compositionally biased region" description="Basic and acidic residues" evidence="2">
    <location>
        <begin position="72"/>
        <end position="129"/>
    </location>
</feature>
<dbReference type="Proteomes" id="UP001566132">
    <property type="component" value="Unassembled WGS sequence"/>
</dbReference>
<reference evidence="3 4" key="1">
    <citation type="submission" date="2024-05" db="EMBL/GenBank/DDBJ databases">
        <title>Genetic variation in Jamaican populations of the coffee berry borer (Hypothenemus hampei).</title>
        <authorList>
            <person name="Errbii M."/>
            <person name="Myrie A."/>
        </authorList>
    </citation>
    <scope>NUCLEOTIDE SEQUENCE [LARGE SCALE GENOMIC DNA]</scope>
    <source>
        <strain evidence="3">JA-Hopewell-2020-01-JO</strain>
        <tissue evidence="3">Whole body</tissue>
    </source>
</reference>
<dbReference type="CDD" id="cd21451">
    <property type="entry name" value="DLC-like_TCTEX1D"/>
    <property type="match status" value="1"/>
</dbReference>
<organism evidence="3 4">
    <name type="scientific">Hypothenemus hampei</name>
    <name type="common">Coffee berry borer</name>
    <dbReference type="NCBI Taxonomy" id="57062"/>
    <lineage>
        <taxon>Eukaryota</taxon>
        <taxon>Metazoa</taxon>
        <taxon>Ecdysozoa</taxon>
        <taxon>Arthropoda</taxon>
        <taxon>Hexapoda</taxon>
        <taxon>Insecta</taxon>
        <taxon>Pterygota</taxon>
        <taxon>Neoptera</taxon>
        <taxon>Endopterygota</taxon>
        <taxon>Coleoptera</taxon>
        <taxon>Polyphaga</taxon>
        <taxon>Cucujiformia</taxon>
        <taxon>Curculionidae</taxon>
        <taxon>Scolytinae</taxon>
        <taxon>Hypothenemus</taxon>
    </lineage>
</organism>
<evidence type="ECO:0000313" key="3">
    <source>
        <dbReference type="EMBL" id="KAL1513019.1"/>
    </source>
</evidence>